<evidence type="ECO:0000256" key="2">
    <source>
        <dbReference type="SAM" id="MobiDB-lite"/>
    </source>
</evidence>
<sequence length="171" mass="18202">MKRKVIRIVSLMALGLLTVPTTTLADDAKMVAGPKKATYSRNIRQNKKESQPMPKTEVNTSRRKPEEPKTNPAVTYKITAYTASSPDCGKTDGITASGVKAKAGITVAASKDLPFGTVLYIDGIGYRTVQDRGGAIGPGHLDLYVDSESSAIKFGVQYLKVTVVKLGSGTP</sequence>
<dbReference type="AlphaFoldDB" id="A0AAV4LJQ9"/>
<evidence type="ECO:0000313" key="5">
    <source>
        <dbReference type="EMBL" id="GIM47985.1"/>
    </source>
</evidence>
<dbReference type="GO" id="GO:0019867">
    <property type="term" value="C:outer membrane"/>
    <property type="evidence" value="ECO:0007669"/>
    <property type="project" value="InterPro"/>
</dbReference>
<keyword evidence="6" id="KW-1185">Reference proteome</keyword>
<name>A0AAV4LJQ9_9BACL</name>
<dbReference type="EMBL" id="BOQE01000001">
    <property type="protein sequence ID" value="GIM47985.1"/>
    <property type="molecule type" value="Genomic_DNA"/>
</dbReference>
<feature type="signal peptide" evidence="3">
    <location>
        <begin position="1"/>
        <end position="25"/>
    </location>
</feature>
<dbReference type="InterPro" id="IPR010611">
    <property type="entry name" value="3D_dom"/>
</dbReference>
<protein>
    <recommendedName>
        <fullName evidence="4">3D domain-containing protein</fullName>
    </recommendedName>
</protein>
<feature type="region of interest" description="Disordered" evidence="2">
    <location>
        <begin position="35"/>
        <end position="71"/>
    </location>
</feature>
<feature type="domain" description="3D" evidence="4">
    <location>
        <begin position="107"/>
        <end position="164"/>
    </location>
</feature>
<evidence type="ECO:0000313" key="6">
    <source>
        <dbReference type="Proteomes" id="UP001057291"/>
    </source>
</evidence>
<dbReference type="Pfam" id="PF06725">
    <property type="entry name" value="3D"/>
    <property type="match status" value="1"/>
</dbReference>
<dbReference type="GO" id="GO:0004553">
    <property type="term" value="F:hydrolase activity, hydrolyzing O-glycosyl compounds"/>
    <property type="evidence" value="ECO:0007669"/>
    <property type="project" value="InterPro"/>
</dbReference>
<dbReference type="PANTHER" id="PTHR39160">
    <property type="entry name" value="CELL WALL-BINDING PROTEIN YOCH"/>
    <property type="match status" value="1"/>
</dbReference>
<evidence type="ECO:0000256" key="1">
    <source>
        <dbReference type="ARBA" id="ARBA00022729"/>
    </source>
</evidence>
<reference evidence="5" key="1">
    <citation type="journal article" date="2023" name="Int. J. Syst. Evol. Microbiol.">
        <title>Collibacillus ludicampi gen. nov., sp. nov., a new soil bacterium of the family Alicyclobacillaceae.</title>
        <authorList>
            <person name="Jojima T."/>
            <person name="Ioku Y."/>
            <person name="Fukuta Y."/>
            <person name="Shirasaka N."/>
            <person name="Matsumura Y."/>
            <person name="Mori M."/>
        </authorList>
    </citation>
    <scope>NUCLEOTIDE SEQUENCE</scope>
    <source>
        <strain evidence="5">TP075</strain>
    </source>
</reference>
<evidence type="ECO:0000256" key="3">
    <source>
        <dbReference type="SAM" id="SignalP"/>
    </source>
</evidence>
<dbReference type="RefSeq" id="WP_282200908.1">
    <property type="nucleotide sequence ID" value="NZ_BOQE01000001.1"/>
</dbReference>
<organism evidence="5 6">
    <name type="scientific">Collibacillus ludicampi</name>
    <dbReference type="NCBI Taxonomy" id="2771369"/>
    <lineage>
        <taxon>Bacteria</taxon>
        <taxon>Bacillati</taxon>
        <taxon>Bacillota</taxon>
        <taxon>Bacilli</taxon>
        <taxon>Bacillales</taxon>
        <taxon>Alicyclobacillaceae</taxon>
        <taxon>Collibacillus</taxon>
    </lineage>
</organism>
<keyword evidence="1 3" id="KW-0732">Signal</keyword>
<comment type="caution">
    <text evidence="5">The sequence shown here is derived from an EMBL/GenBank/DDBJ whole genome shotgun (WGS) entry which is preliminary data.</text>
</comment>
<dbReference type="CDD" id="cd14667">
    <property type="entry name" value="3D_containing_proteins"/>
    <property type="match status" value="1"/>
</dbReference>
<gene>
    <name evidence="5" type="ORF">DNHGIG_35340</name>
</gene>
<dbReference type="InterPro" id="IPR051933">
    <property type="entry name" value="Resuscitation_pf_RpfB"/>
</dbReference>
<feature type="chain" id="PRO_5043439160" description="3D domain-containing protein" evidence="3">
    <location>
        <begin position="26"/>
        <end position="171"/>
    </location>
</feature>
<dbReference type="Proteomes" id="UP001057291">
    <property type="component" value="Unassembled WGS sequence"/>
</dbReference>
<proteinExistence type="predicted"/>
<dbReference type="InterPro" id="IPR059180">
    <property type="entry name" value="3D_YorM"/>
</dbReference>
<accession>A0AAV4LJQ9</accession>
<dbReference type="GO" id="GO:0009254">
    <property type="term" value="P:peptidoglycan turnover"/>
    <property type="evidence" value="ECO:0007669"/>
    <property type="project" value="InterPro"/>
</dbReference>
<dbReference type="PANTHER" id="PTHR39160:SF4">
    <property type="entry name" value="RESUSCITATION-PROMOTING FACTOR RPFB"/>
    <property type="match status" value="1"/>
</dbReference>
<evidence type="ECO:0000259" key="4">
    <source>
        <dbReference type="Pfam" id="PF06725"/>
    </source>
</evidence>